<reference evidence="2 3" key="1">
    <citation type="submission" date="2015-05" db="EMBL/GenBank/DDBJ databases">
        <title>Genome sequence of Mycobacterium haemophilum.</title>
        <authorList>
            <person name="Greninger A.L."/>
            <person name="Cunningham G."/>
            <person name="Miller S."/>
        </authorList>
    </citation>
    <scope>NUCLEOTIDE SEQUENCE [LARGE SCALE GENOMIC DNA]</scope>
    <source>
        <strain evidence="3">UC1</strain>
    </source>
</reference>
<dbReference type="OrthoDB" id="4727254at2"/>
<dbReference type="Proteomes" id="UP000036334">
    <property type="component" value="Unassembled WGS sequence"/>
</dbReference>
<dbReference type="AlphaFoldDB" id="A0A0I9XPU9"/>
<dbReference type="STRING" id="1202450.B586_18280"/>
<feature type="compositionally biased region" description="Basic and acidic residues" evidence="1">
    <location>
        <begin position="349"/>
        <end position="367"/>
    </location>
</feature>
<dbReference type="EMBL" id="LDPR01000013">
    <property type="protein sequence ID" value="KLO35665.1"/>
    <property type="molecule type" value="Genomic_DNA"/>
</dbReference>
<sequence length="435" mass="45265">MAERLDVTERLAEGSSAVEHTQRYVRACQMLGYQQPDLTSRPFQIRDWYDSEDGLDLRALDRDCAELRAAGIAVTDVLRMQHALVAELAAAWTGPGSDSAVRFLQAHCDAGNTVATEVRVAAQRCESLRDNLWYLLDSKVATAIAIDDRTLALRPAWLAAADAVTIGVADRSMADELVHQQIKPYVDNDIRNDWLTVMRSTLAGVAASYDMVTDRLAAAPPAYFEIPGDLGPGWEPVPPAPASAPTTAAVLPPAAFPALPPDAAPALTPAPTGADSPASSGTFGGPSNLGGLGGLASRIVEAMGDLLGSAAEQLSDPSALDDRLGESPFATDDDATDDDATDDDAGDNPDARAEEGEQTAEADKVDEPLPVEESPPGGVPPQVNEPLEAPSVDAPPPVATPPPVAAPPSNGSAPPPSGRSTPCEIAADELPQAGQ</sequence>
<feature type="compositionally biased region" description="Pro residues" evidence="1">
    <location>
        <begin position="254"/>
        <end position="263"/>
    </location>
</feature>
<evidence type="ECO:0000256" key="1">
    <source>
        <dbReference type="SAM" id="MobiDB-lite"/>
    </source>
</evidence>
<evidence type="ECO:0000313" key="2">
    <source>
        <dbReference type="EMBL" id="KLO35665.1"/>
    </source>
</evidence>
<name>A0A0I9XPU9_9MYCO</name>
<protein>
    <recommendedName>
        <fullName evidence="4">Alanine and proline rich protein</fullName>
    </recommendedName>
</protein>
<evidence type="ECO:0008006" key="4">
    <source>
        <dbReference type="Google" id="ProtNLM"/>
    </source>
</evidence>
<comment type="caution">
    <text evidence="2">The sequence shown here is derived from an EMBL/GenBank/DDBJ whole genome shotgun (WGS) entry which is preliminary data.</text>
</comment>
<feature type="compositionally biased region" description="Low complexity" evidence="1">
    <location>
        <begin position="264"/>
        <end position="274"/>
    </location>
</feature>
<gene>
    <name evidence="2" type="ORF">ABH38_15200</name>
</gene>
<feature type="region of interest" description="Disordered" evidence="1">
    <location>
        <begin position="253"/>
        <end position="285"/>
    </location>
</feature>
<accession>A0A0I9XPU9</accession>
<feature type="compositionally biased region" description="Acidic residues" evidence="1">
    <location>
        <begin position="331"/>
        <end position="347"/>
    </location>
</feature>
<keyword evidence="3" id="KW-1185">Reference proteome</keyword>
<proteinExistence type="predicted"/>
<dbReference type="PATRIC" id="fig|29311.18.peg.1176"/>
<dbReference type="RefSeq" id="WP_047315551.1">
    <property type="nucleotide sequence ID" value="NZ_LDPQ01000014.1"/>
</dbReference>
<organism evidence="2 3">
    <name type="scientific">Mycobacterium haemophilum</name>
    <dbReference type="NCBI Taxonomy" id="29311"/>
    <lineage>
        <taxon>Bacteria</taxon>
        <taxon>Bacillati</taxon>
        <taxon>Actinomycetota</taxon>
        <taxon>Actinomycetes</taxon>
        <taxon>Mycobacteriales</taxon>
        <taxon>Mycobacteriaceae</taxon>
        <taxon>Mycobacterium</taxon>
    </lineage>
</organism>
<feature type="region of interest" description="Disordered" evidence="1">
    <location>
        <begin position="315"/>
        <end position="435"/>
    </location>
</feature>
<evidence type="ECO:0000313" key="3">
    <source>
        <dbReference type="Proteomes" id="UP000036334"/>
    </source>
</evidence>
<feature type="compositionally biased region" description="Pro residues" evidence="1">
    <location>
        <begin position="393"/>
        <end position="406"/>
    </location>
</feature>